<dbReference type="GO" id="GO:0046677">
    <property type="term" value="P:response to antibiotic"/>
    <property type="evidence" value="ECO:0007669"/>
    <property type="project" value="InterPro"/>
</dbReference>
<evidence type="ECO:0000313" key="2">
    <source>
        <dbReference type="EMBL" id="SDX80385.1"/>
    </source>
</evidence>
<evidence type="ECO:0000259" key="1">
    <source>
        <dbReference type="Pfam" id="PF13354"/>
    </source>
</evidence>
<proteinExistence type="predicted"/>
<name>A0A1H3EP55_9PSEU</name>
<sequence>MSPVERRIREVLADAGAEGWVHAKPLNSASEREIDVGGDELVVTASVYKLPLLVALCRAFDAGELDPRARVRIDPASCTPGPTGMSAFQDPVTVSWRDLAASMIGVSDNAAADLILGEVGLDALADTLADLGLSRTRVVGGTADSHAALIRDTGTTTAAEAFALLSDNDDARTVSAYDPSYASATTPREMTRLLELVWADAVASPEQCEFIRRLLANQAWQHRIRAGFPYRGVRVAGKTGTIGAVRNEVSVVEFDGETPVAVAVFTLAARADAALPGVDAAIAECARIAVTDLRSGRL</sequence>
<reference evidence="3" key="1">
    <citation type="submission" date="2016-10" db="EMBL/GenBank/DDBJ databases">
        <authorList>
            <person name="Varghese N."/>
            <person name="Submissions S."/>
        </authorList>
    </citation>
    <scope>NUCLEOTIDE SEQUENCE [LARGE SCALE GENOMIC DNA]</scope>
    <source>
        <strain evidence="3">CGMCC 4.3530</strain>
    </source>
</reference>
<dbReference type="EMBL" id="FNOK01000015">
    <property type="protein sequence ID" value="SDX80385.1"/>
    <property type="molecule type" value="Genomic_DNA"/>
</dbReference>
<protein>
    <submittedName>
        <fullName evidence="2">Beta-lactamase class A</fullName>
    </submittedName>
</protein>
<dbReference type="InterPro" id="IPR000871">
    <property type="entry name" value="Beta-lactam_class-A"/>
</dbReference>
<accession>A0A1H3EP55</accession>
<dbReference type="AlphaFoldDB" id="A0A1H3EP55"/>
<gene>
    <name evidence="2" type="ORF">SAMN05216215_1015100</name>
</gene>
<feature type="domain" description="Beta-lactamase class A catalytic" evidence="1">
    <location>
        <begin position="30"/>
        <end position="266"/>
    </location>
</feature>
<dbReference type="PANTHER" id="PTHR35333">
    <property type="entry name" value="BETA-LACTAMASE"/>
    <property type="match status" value="1"/>
</dbReference>
<keyword evidence="3" id="KW-1185">Reference proteome</keyword>
<dbReference type="Proteomes" id="UP000199529">
    <property type="component" value="Unassembled WGS sequence"/>
</dbReference>
<dbReference type="InterPro" id="IPR045155">
    <property type="entry name" value="Beta-lactam_cat"/>
</dbReference>
<dbReference type="SUPFAM" id="SSF56601">
    <property type="entry name" value="beta-lactamase/transpeptidase-like"/>
    <property type="match status" value="1"/>
</dbReference>
<dbReference type="STRING" id="418495.SAMN05216215_1015100"/>
<dbReference type="GO" id="GO:0008800">
    <property type="term" value="F:beta-lactamase activity"/>
    <property type="evidence" value="ECO:0007669"/>
    <property type="project" value="InterPro"/>
</dbReference>
<dbReference type="OrthoDB" id="33989at2"/>
<dbReference type="InterPro" id="IPR012338">
    <property type="entry name" value="Beta-lactam/transpept-like"/>
</dbReference>
<dbReference type="PANTHER" id="PTHR35333:SF3">
    <property type="entry name" value="BETA-LACTAMASE-TYPE TRANSPEPTIDASE FOLD CONTAINING PROTEIN"/>
    <property type="match status" value="1"/>
</dbReference>
<dbReference type="Gene3D" id="3.40.710.10">
    <property type="entry name" value="DD-peptidase/beta-lactamase superfamily"/>
    <property type="match status" value="1"/>
</dbReference>
<dbReference type="Pfam" id="PF13354">
    <property type="entry name" value="Beta-lactamase2"/>
    <property type="match status" value="1"/>
</dbReference>
<dbReference type="GO" id="GO:0030655">
    <property type="term" value="P:beta-lactam antibiotic catabolic process"/>
    <property type="evidence" value="ECO:0007669"/>
    <property type="project" value="InterPro"/>
</dbReference>
<dbReference type="RefSeq" id="WP_093266784.1">
    <property type="nucleotide sequence ID" value="NZ_FNOK01000015.1"/>
</dbReference>
<organism evidence="2 3">
    <name type="scientific">Saccharopolyspora shandongensis</name>
    <dbReference type="NCBI Taxonomy" id="418495"/>
    <lineage>
        <taxon>Bacteria</taxon>
        <taxon>Bacillati</taxon>
        <taxon>Actinomycetota</taxon>
        <taxon>Actinomycetes</taxon>
        <taxon>Pseudonocardiales</taxon>
        <taxon>Pseudonocardiaceae</taxon>
        <taxon>Saccharopolyspora</taxon>
    </lineage>
</organism>
<evidence type="ECO:0000313" key="3">
    <source>
        <dbReference type="Proteomes" id="UP000199529"/>
    </source>
</evidence>